<comment type="caution">
    <text evidence="2">The sequence shown here is derived from an EMBL/GenBank/DDBJ whole genome shotgun (WGS) entry which is preliminary data.</text>
</comment>
<keyword evidence="1" id="KW-0560">Oxidoreductase</keyword>
<dbReference type="Pfam" id="PF13561">
    <property type="entry name" value="adh_short_C2"/>
    <property type="match status" value="1"/>
</dbReference>
<dbReference type="Gene3D" id="3.40.50.720">
    <property type="entry name" value="NAD(P)-binding Rossmann-like Domain"/>
    <property type="match status" value="1"/>
</dbReference>
<dbReference type="InterPro" id="IPR036291">
    <property type="entry name" value="NAD(P)-bd_dom_sf"/>
</dbReference>
<name>A0A939T8B5_9ACTN</name>
<accession>A0A939T8B5</accession>
<proteinExistence type="predicted"/>
<evidence type="ECO:0000313" key="3">
    <source>
        <dbReference type="Proteomes" id="UP000669179"/>
    </source>
</evidence>
<dbReference type="Proteomes" id="UP000669179">
    <property type="component" value="Unassembled WGS sequence"/>
</dbReference>
<dbReference type="GO" id="GO:0016491">
    <property type="term" value="F:oxidoreductase activity"/>
    <property type="evidence" value="ECO:0007669"/>
    <property type="project" value="UniProtKB-KW"/>
</dbReference>
<dbReference type="PRINTS" id="PR00081">
    <property type="entry name" value="GDHRDH"/>
</dbReference>
<reference evidence="2" key="1">
    <citation type="submission" date="2021-03" db="EMBL/GenBank/DDBJ databases">
        <authorList>
            <person name="Kanchanasin P."/>
            <person name="Saeng-In P."/>
            <person name="Phongsopitanun W."/>
            <person name="Yuki M."/>
            <person name="Kudo T."/>
            <person name="Ohkuma M."/>
            <person name="Tanasupawat S."/>
        </authorList>
    </citation>
    <scope>NUCLEOTIDE SEQUENCE</scope>
    <source>
        <strain evidence="2">GKU 128</strain>
    </source>
</reference>
<dbReference type="PANTHER" id="PTHR43975:SF2">
    <property type="entry name" value="EG:BACR7A4.14 PROTEIN-RELATED"/>
    <property type="match status" value="1"/>
</dbReference>
<keyword evidence="3" id="KW-1185">Reference proteome</keyword>
<dbReference type="CDD" id="cd05233">
    <property type="entry name" value="SDR_c"/>
    <property type="match status" value="1"/>
</dbReference>
<dbReference type="PRINTS" id="PR00080">
    <property type="entry name" value="SDRFAMILY"/>
</dbReference>
<dbReference type="PANTHER" id="PTHR43975">
    <property type="entry name" value="ZGC:101858"/>
    <property type="match status" value="1"/>
</dbReference>
<organism evidence="2 3">
    <name type="scientific">Actinomadura barringtoniae</name>
    <dbReference type="NCBI Taxonomy" id="1427535"/>
    <lineage>
        <taxon>Bacteria</taxon>
        <taxon>Bacillati</taxon>
        <taxon>Actinomycetota</taxon>
        <taxon>Actinomycetes</taxon>
        <taxon>Streptosporangiales</taxon>
        <taxon>Thermomonosporaceae</taxon>
        <taxon>Actinomadura</taxon>
    </lineage>
</organism>
<dbReference type="AlphaFoldDB" id="A0A939T8B5"/>
<gene>
    <name evidence="2" type="ORF">J4573_23845</name>
</gene>
<sequence>MMLLENRVIIISGVGPGLGRGLALQCAKAGADVVLAARTEGKLEEVAKEVADLGRRAVTVPTDITDEAACERLVETTLEQCGRVDGLINNAFAIPPLTDLADADMGAMRTALEVNVFAALRLTRLCAPALAERGGSVVMINSAVLRHSRRTFGAYKMSKSALLSLAQSLATELGPRGVRVNTIAPGYIWADSLKWYFDYLAQERGVTPQQVYDETAATVDLGKLPEPDEIADAVVFMLSPLARAITGQCLDVNGGEFHH</sequence>
<protein>
    <submittedName>
        <fullName evidence="2">SDR family oxidoreductase</fullName>
    </submittedName>
</protein>
<evidence type="ECO:0000313" key="2">
    <source>
        <dbReference type="EMBL" id="MBO2450157.1"/>
    </source>
</evidence>
<dbReference type="EMBL" id="JAGEOJ010000009">
    <property type="protein sequence ID" value="MBO2450157.1"/>
    <property type="molecule type" value="Genomic_DNA"/>
</dbReference>
<evidence type="ECO:0000256" key="1">
    <source>
        <dbReference type="ARBA" id="ARBA00023002"/>
    </source>
</evidence>
<dbReference type="NCBIfam" id="NF005909">
    <property type="entry name" value="PRK07890.1"/>
    <property type="match status" value="1"/>
</dbReference>
<dbReference type="InterPro" id="IPR002347">
    <property type="entry name" value="SDR_fam"/>
</dbReference>
<dbReference type="FunFam" id="3.40.50.720:FF:000084">
    <property type="entry name" value="Short-chain dehydrogenase reductase"/>
    <property type="match status" value="1"/>
</dbReference>
<dbReference type="SUPFAM" id="SSF51735">
    <property type="entry name" value="NAD(P)-binding Rossmann-fold domains"/>
    <property type="match status" value="1"/>
</dbReference>